<dbReference type="InterPro" id="IPR021131">
    <property type="entry name" value="Ribosomal_uL15/eL18"/>
</dbReference>
<reference evidence="8 9" key="1">
    <citation type="journal article" date="2024" name="bioRxiv">
        <title>A reference genome for Trichogramma kaykai: A tiny desert-dwelling parasitoid wasp with competing sex-ratio distorters.</title>
        <authorList>
            <person name="Culotta J."/>
            <person name="Lindsey A.R."/>
        </authorList>
    </citation>
    <scope>NUCLEOTIDE SEQUENCE [LARGE SCALE GENOMIC DNA]</scope>
    <source>
        <strain evidence="8 9">KSX58</strain>
    </source>
</reference>
<dbReference type="Pfam" id="PF17135">
    <property type="entry name" value="Ribosomal_L18"/>
    <property type="match status" value="1"/>
</dbReference>
<name>A0ABD2XEM7_9HYME</name>
<dbReference type="EMBL" id="JBJJXI010000029">
    <property type="protein sequence ID" value="KAL3403697.1"/>
    <property type="molecule type" value="Genomic_DNA"/>
</dbReference>
<dbReference type="InterPro" id="IPR021132">
    <property type="entry name" value="Ribosomal_eL18/eL18-A/B/_CS"/>
</dbReference>
<evidence type="ECO:0000259" key="7">
    <source>
        <dbReference type="Pfam" id="PF17135"/>
    </source>
</evidence>
<dbReference type="PANTHER" id="PTHR10934:SF2">
    <property type="entry name" value="LARGE RIBOSOMAL SUBUNIT PROTEIN EL18"/>
    <property type="match status" value="1"/>
</dbReference>
<dbReference type="Gene3D" id="3.100.10.10">
    <property type="match status" value="1"/>
</dbReference>
<feature type="compositionally biased region" description="Basic residues" evidence="6">
    <location>
        <begin position="220"/>
        <end position="230"/>
    </location>
</feature>
<dbReference type="GO" id="GO:0005840">
    <property type="term" value="C:ribosome"/>
    <property type="evidence" value="ECO:0007669"/>
    <property type="project" value="UniProtKB-KW"/>
</dbReference>
<comment type="caution">
    <text evidence="8">The sequence shown here is derived from an EMBL/GenBank/DDBJ whole genome shotgun (WGS) entry which is preliminary data.</text>
</comment>
<feature type="region of interest" description="Disordered" evidence="6">
    <location>
        <begin position="1"/>
        <end position="21"/>
    </location>
</feature>
<gene>
    <name evidence="8" type="ORF">TKK_003630</name>
</gene>
<evidence type="ECO:0000256" key="2">
    <source>
        <dbReference type="ARBA" id="ARBA00022980"/>
    </source>
</evidence>
<dbReference type="FunFam" id="3.100.10.10:FF:000001">
    <property type="entry name" value="60S ribosomal protein L18"/>
    <property type="match status" value="1"/>
</dbReference>
<protein>
    <recommendedName>
        <fullName evidence="4">Large ribosomal subunit protein eL18</fullName>
    </recommendedName>
    <alternativeName>
        <fullName evidence="5">60S ribosomal protein L18</fullName>
    </alternativeName>
</protein>
<feature type="domain" description="Large ribosomal subunit protein uL15/eL18" evidence="7">
    <location>
        <begin position="44"/>
        <end position="230"/>
    </location>
</feature>
<accession>A0ABD2XEM7</accession>
<evidence type="ECO:0000256" key="1">
    <source>
        <dbReference type="ARBA" id="ARBA00006815"/>
    </source>
</evidence>
<evidence type="ECO:0000256" key="5">
    <source>
        <dbReference type="ARBA" id="ARBA00035323"/>
    </source>
</evidence>
<comment type="similarity">
    <text evidence="1">Belongs to the eukaryotic ribosomal protein eL18 family.</text>
</comment>
<feature type="region of interest" description="Disordered" evidence="6">
    <location>
        <begin position="193"/>
        <end position="230"/>
    </location>
</feature>
<dbReference type="SUPFAM" id="SSF52080">
    <property type="entry name" value="Ribosomal proteins L15p and L18e"/>
    <property type="match status" value="1"/>
</dbReference>
<keyword evidence="3" id="KW-0687">Ribonucleoprotein</keyword>
<keyword evidence="9" id="KW-1185">Reference proteome</keyword>
<feature type="compositionally biased region" description="Basic residues" evidence="6">
    <location>
        <begin position="1"/>
        <end position="12"/>
    </location>
</feature>
<organism evidence="8 9">
    <name type="scientific">Trichogramma kaykai</name>
    <dbReference type="NCBI Taxonomy" id="54128"/>
    <lineage>
        <taxon>Eukaryota</taxon>
        <taxon>Metazoa</taxon>
        <taxon>Ecdysozoa</taxon>
        <taxon>Arthropoda</taxon>
        <taxon>Hexapoda</taxon>
        <taxon>Insecta</taxon>
        <taxon>Pterygota</taxon>
        <taxon>Neoptera</taxon>
        <taxon>Endopterygota</taxon>
        <taxon>Hymenoptera</taxon>
        <taxon>Apocrita</taxon>
        <taxon>Proctotrupomorpha</taxon>
        <taxon>Chalcidoidea</taxon>
        <taxon>Trichogrammatidae</taxon>
        <taxon>Trichogramma</taxon>
    </lineage>
</organism>
<evidence type="ECO:0000256" key="4">
    <source>
        <dbReference type="ARBA" id="ARBA00035218"/>
    </source>
</evidence>
<evidence type="ECO:0000313" key="9">
    <source>
        <dbReference type="Proteomes" id="UP001627154"/>
    </source>
</evidence>
<feature type="compositionally biased region" description="Basic residues" evidence="6">
    <location>
        <begin position="203"/>
        <end position="213"/>
    </location>
</feature>
<keyword evidence="2" id="KW-0689">Ribosomal protein</keyword>
<dbReference type="Proteomes" id="UP001627154">
    <property type="component" value="Unassembled WGS sequence"/>
</dbReference>
<evidence type="ECO:0000256" key="3">
    <source>
        <dbReference type="ARBA" id="ARBA00023274"/>
    </source>
</evidence>
<dbReference type="AlphaFoldDB" id="A0ABD2XEM7"/>
<evidence type="ECO:0000313" key="8">
    <source>
        <dbReference type="EMBL" id="KAL3403697.1"/>
    </source>
</evidence>
<evidence type="ECO:0000256" key="6">
    <source>
        <dbReference type="SAM" id="MobiDB-lite"/>
    </source>
</evidence>
<dbReference type="InterPro" id="IPR000039">
    <property type="entry name" value="Ribosomal_eL18"/>
</dbReference>
<sequence>MALCAAHRRRSTERRERGDISRDKKRRGYGFLILAQDGKGYTLGIDISHKHDRKVRRTEPKSQDVYLRLLVKLYRFLARRTDAKFNKIILRRLFMSRRNRPPISLARVTRFMKKPGRENCTAVVVGTVTDDARIFEVPKMTVCATHVTEKARGRILKAGGEIITFDQLALRSPTGNKTVLMQGRRNAREANKHFGPAPGVPHSHTKPLVRSKGRKFERARGRRKSCGYKK</sequence>
<dbReference type="PANTHER" id="PTHR10934">
    <property type="entry name" value="60S RIBOSOMAL PROTEIN L18"/>
    <property type="match status" value="1"/>
</dbReference>
<proteinExistence type="inferred from homology"/>
<dbReference type="PROSITE" id="PS01106">
    <property type="entry name" value="RIBOSOMAL_L18E"/>
    <property type="match status" value="1"/>
</dbReference>
<dbReference type="GO" id="GO:1990904">
    <property type="term" value="C:ribonucleoprotein complex"/>
    <property type="evidence" value="ECO:0007669"/>
    <property type="project" value="UniProtKB-KW"/>
</dbReference>
<dbReference type="InterPro" id="IPR036227">
    <property type="entry name" value="Ribosomal_uL15/eL18_sf"/>
</dbReference>